<dbReference type="CDD" id="cd17316">
    <property type="entry name" value="MFS_SV2_like"/>
    <property type="match status" value="1"/>
</dbReference>
<dbReference type="PROSITE" id="PS00217">
    <property type="entry name" value="SUGAR_TRANSPORT_2"/>
    <property type="match status" value="1"/>
</dbReference>
<dbReference type="PANTHER" id="PTHR23508:SF10">
    <property type="entry name" value="CARBOXYLIC ACID TRANSPORTER PROTEIN HOMOLOG"/>
    <property type="match status" value="1"/>
</dbReference>
<dbReference type="PROSITE" id="PS00216">
    <property type="entry name" value="SUGAR_TRANSPORT_1"/>
    <property type="match status" value="1"/>
</dbReference>
<dbReference type="Proteomes" id="UP000627538">
    <property type="component" value="Unassembled WGS sequence"/>
</dbReference>
<dbReference type="InterPro" id="IPR036259">
    <property type="entry name" value="MFS_trans_sf"/>
</dbReference>
<sequence length="454" mass="48606">MTTQPAGITALDQIDQRTKLTGHQKSVIWLAIIANVSEFFDMFLIGFAVSLLTKPWQLTGFETGTILACSGLGTVIGAIVWGRLADRYGRKHAFTWCILMFVVFTAACVVTPDRGWILLAVLRILVGAGVGGLNITSIPYVQEFVPAKHRGFLSGLASVFIPAGLFLGALAQRFLGDLIGWRGLIALGVIPIFLLFWLKLVPESPRFLQTQGRTKEAREALAWALEIDEKDLAPLPPLSAETKPQAYSVIFKRYPRALAVVTLGSFCFILGSFTVQSWGQTLLKDAYGFDAAFVGTLFMIVSLGDLLGRLGSAWLADKIGRRYTMLSFGILGGIGAIIAALATSGDSGWLFFVGILIVMTFGDGAFGILNAFGSEQFPNEARSSGLGLGYGIGAAAKVVGPALMGAMIGGGYVAQNVSLDAVRPAFLLFAVLLFVGGIIYLFARETKGESLEQI</sequence>
<keyword evidence="4 5" id="KW-0472">Membrane</keyword>
<evidence type="ECO:0000256" key="5">
    <source>
        <dbReference type="SAM" id="Phobius"/>
    </source>
</evidence>
<feature type="transmembrane region" description="Helical" evidence="5">
    <location>
        <begin position="291"/>
        <end position="311"/>
    </location>
</feature>
<keyword evidence="8" id="KW-1185">Reference proteome</keyword>
<feature type="transmembrane region" description="Helical" evidence="5">
    <location>
        <begin position="118"/>
        <end position="140"/>
    </location>
</feature>
<dbReference type="InterPro" id="IPR005829">
    <property type="entry name" value="Sugar_transporter_CS"/>
</dbReference>
<evidence type="ECO:0000259" key="6">
    <source>
        <dbReference type="PROSITE" id="PS50850"/>
    </source>
</evidence>
<dbReference type="SUPFAM" id="SSF103473">
    <property type="entry name" value="MFS general substrate transporter"/>
    <property type="match status" value="1"/>
</dbReference>
<feature type="transmembrane region" description="Helical" evidence="5">
    <location>
        <begin position="425"/>
        <end position="443"/>
    </location>
</feature>
<feature type="transmembrane region" description="Helical" evidence="5">
    <location>
        <begin position="349"/>
        <end position="373"/>
    </location>
</feature>
<dbReference type="InterPro" id="IPR020846">
    <property type="entry name" value="MFS_dom"/>
</dbReference>
<evidence type="ECO:0000256" key="3">
    <source>
        <dbReference type="ARBA" id="ARBA00022989"/>
    </source>
</evidence>
<dbReference type="Gene3D" id="1.20.1250.20">
    <property type="entry name" value="MFS general substrate transporter like domains"/>
    <property type="match status" value="1"/>
</dbReference>
<dbReference type="Pfam" id="PF07690">
    <property type="entry name" value="MFS_1"/>
    <property type="match status" value="1"/>
</dbReference>
<evidence type="ECO:0000256" key="2">
    <source>
        <dbReference type="ARBA" id="ARBA00022692"/>
    </source>
</evidence>
<dbReference type="GO" id="GO:0046943">
    <property type="term" value="F:carboxylic acid transmembrane transporter activity"/>
    <property type="evidence" value="ECO:0007669"/>
    <property type="project" value="TreeGrafter"/>
</dbReference>
<keyword evidence="2 5" id="KW-0812">Transmembrane</keyword>
<evidence type="ECO:0000256" key="4">
    <source>
        <dbReference type="ARBA" id="ARBA00023136"/>
    </source>
</evidence>
<feature type="transmembrane region" description="Helical" evidence="5">
    <location>
        <begin position="178"/>
        <end position="198"/>
    </location>
</feature>
<comment type="caution">
    <text evidence="7">The sequence shown here is derived from an EMBL/GenBank/DDBJ whole genome shotgun (WGS) entry which is preliminary data.</text>
</comment>
<evidence type="ECO:0000313" key="8">
    <source>
        <dbReference type="Proteomes" id="UP000627538"/>
    </source>
</evidence>
<protein>
    <submittedName>
        <fullName evidence="7">MFS transporter</fullName>
    </submittedName>
</protein>
<reference evidence="7 8" key="1">
    <citation type="submission" date="2020-08" db="EMBL/GenBank/DDBJ databases">
        <title>Winkia gen. nov., sp. nov., isolated from faeces of the Anser albifrons in China.</title>
        <authorList>
            <person name="Liu Q."/>
        </authorList>
    </citation>
    <scope>NUCLEOTIDE SEQUENCE [LARGE SCALE GENOMIC DNA]</scope>
    <source>
        <strain evidence="7 8">C62</strain>
    </source>
</reference>
<dbReference type="PANTHER" id="PTHR23508">
    <property type="entry name" value="CARBOXYLIC ACID TRANSPORTER PROTEIN HOMOLOG"/>
    <property type="match status" value="1"/>
</dbReference>
<feature type="domain" description="Major facilitator superfamily (MFS) profile" evidence="6">
    <location>
        <begin position="27"/>
        <end position="448"/>
    </location>
</feature>
<feature type="transmembrane region" description="Helical" evidence="5">
    <location>
        <begin position="385"/>
        <end position="413"/>
    </location>
</feature>
<evidence type="ECO:0000256" key="1">
    <source>
        <dbReference type="ARBA" id="ARBA00004651"/>
    </source>
</evidence>
<dbReference type="PROSITE" id="PS50850">
    <property type="entry name" value="MFS"/>
    <property type="match status" value="1"/>
</dbReference>
<feature type="transmembrane region" description="Helical" evidence="5">
    <location>
        <begin position="257"/>
        <end position="279"/>
    </location>
</feature>
<feature type="transmembrane region" description="Helical" evidence="5">
    <location>
        <begin position="93"/>
        <end position="112"/>
    </location>
</feature>
<evidence type="ECO:0000313" key="7">
    <source>
        <dbReference type="EMBL" id="MBD3689690.1"/>
    </source>
</evidence>
<dbReference type="InterPro" id="IPR011701">
    <property type="entry name" value="MFS"/>
</dbReference>
<feature type="transmembrane region" description="Helical" evidence="5">
    <location>
        <begin position="64"/>
        <end position="81"/>
    </location>
</feature>
<proteinExistence type="predicted"/>
<gene>
    <name evidence="7" type="ORF">H8R10_05555</name>
</gene>
<feature type="transmembrane region" description="Helical" evidence="5">
    <location>
        <begin position="323"/>
        <end position="343"/>
    </location>
</feature>
<name>A0A8I0KQ80_9ACTO</name>
<dbReference type="EMBL" id="JACRUO010000001">
    <property type="protein sequence ID" value="MBD3689690.1"/>
    <property type="molecule type" value="Genomic_DNA"/>
</dbReference>
<comment type="subcellular location">
    <subcellularLocation>
        <location evidence="1">Cell membrane</location>
        <topology evidence="1">Multi-pass membrane protein</topology>
    </subcellularLocation>
</comment>
<accession>A0A8I0KQ80</accession>
<dbReference type="AlphaFoldDB" id="A0A8I0KQ80"/>
<keyword evidence="3 5" id="KW-1133">Transmembrane helix</keyword>
<dbReference type="GO" id="GO:0005886">
    <property type="term" value="C:plasma membrane"/>
    <property type="evidence" value="ECO:0007669"/>
    <property type="project" value="UniProtKB-SubCell"/>
</dbReference>
<feature type="transmembrane region" description="Helical" evidence="5">
    <location>
        <begin position="27"/>
        <end position="52"/>
    </location>
</feature>
<organism evidence="7 8">
    <name type="scientific">Nanchangia anserum</name>
    <dbReference type="NCBI Taxonomy" id="2692125"/>
    <lineage>
        <taxon>Bacteria</taxon>
        <taxon>Bacillati</taxon>
        <taxon>Actinomycetota</taxon>
        <taxon>Actinomycetes</taxon>
        <taxon>Actinomycetales</taxon>
        <taxon>Actinomycetaceae</taxon>
        <taxon>Nanchangia</taxon>
    </lineage>
</organism>
<feature type="transmembrane region" description="Helical" evidence="5">
    <location>
        <begin position="152"/>
        <end position="172"/>
    </location>
</feature>
<dbReference type="RefSeq" id="WP_191071719.1">
    <property type="nucleotide sequence ID" value="NZ_CP060506.1"/>
</dbReference>